<evidence type="ECO:0000313" key="11">
    <source>
        <dbReference type="EMBL" id="THF99891.1"/>
    </source>
</evidence>
<keyword evidence="6" id="KW-0539">Nucleus</keyword>
<feature type="domain" description="Exoribonuclease phosphorolytic" evidence="9">
    <location>
        <begin position="130"/>
        <end position="251"/>
    </location>
</feature>
<keyword evidence="4" id="KW-0963">Cytoplasm</keyword>
<evidence type="ECO:0000259" key="10">
    <source>
        <dbReference type="Pfam" id="PF03725"/>
    </source>
</evidence>
<dbReference type="GO" id="GO:0034476">
    <property type="term" value="P:U5 snRNA 3'-end processing"/>
    <property type="evidence" value="ECO:0007669"/>
    <property type="project" value="TreeGrafter"/>
</dbReference>
<name>A0A4S4DBF8_CAMSN</name>
<evidence type="ECO:0000256" key="4">
    <source>
        <dbReference type="ARBA" id="ARBA00022490"/>
    </source>
</evidence>
<feature type="region of interest" description="Disordered" evidence="8">
    <location>
        <begin position="544"/>
        <end position="656"/>
    </location>
</feature>
<keyword evidence="5" id="KW-0694">RNA-binding</keyword>
<dbReference type="InterPro" id="IPR027408">
    <property type="entry name" value="PNPase/RNase_PH_dom_sf"/>
</dbReference>
<comment type="similarity">
    <text evidence="3">Belongs to the RNase PH family.</text>
</comment>
<dbReference type="GO" id="GO:0016075">
    <property type="term" value="P:rRNA catabolic process"/>
    <property type="evidence" value="ECO:0007669"/>
    <property type="project" value="TreeGrafter"/>
</dbReference>
<dbReference type="GO" id="GO:0034475">
    <property type="term" value="P:U4 snRNA 3'-end processing"/>
    <property type="evidence" value="ECO:0007669"/>
    <property type="project" value="TreeGrafter"/>
</dbReference>
<reference evidence="11 12" key="1">
    <citation type="journal article" date="2018" name="Proc. Natl. Acad. Sci. U.S.A.">
        <title>Draft genome sequence of Camellia sinensis var. sinensis provides insights into the evolution of the tea genome and tea quality.</title>
        <authorList>
            <person name="Wei C."/>
            <person name="Yang H."/>
            <person name="Wang S."/>
            <person name="Zhao J."/>
            <person name="Liu C."/>
            <person name="Gao L."/>
            <person name="Xia E."/>
            <person name="Lu Y."/>
            <person name="Tai Y."/>
            <person name="She G."/>
            <person name="Sun J."/>
            <person name="Cao H."/>
            <person name="Tong W."/>
            <person name="Gao Q."/>
            <person name="Li Y."/>
            <person name="Deng W."/>
            <person name="Jiang X."/>
            <person name="Wang W."/>
            <person name="Chen Q."/>
            <person name="Zhang S."/>
            <person name="Li H."/>
            <person name="Wu J."/>
            <person name="Wang P."/>
            <person name="Li P."/>
            <person name="Shi C."/>
            <person name="Zheng F."/>
            <person name="Jian J."/>
            <person name="Huang B."/>
            <person name="Shan D."/>
            <person name="Shi M."/>
            <person name="Fang C."/>
            <person name="Yue Y."/>
            <person name="Li F."/>
            <person name="Li D."/>
            <person name="Wei S."/>
            <person name="Han B."/>
            <person name="Jiang C."/>
            <person name="Yin Y."/>
            <person name="Xia T."/>
            <person name="Zhang Z."/>
            <person name="Bennetzen J.L."/>
            <person name="Zhao S."/>
            <person name="Wan X."/>
        </authorList>
    </citation>
    <scope>NUCLEOTIDE SEQUENCE [LARGE SCALE GENOMIC DNA]</scope>
    <source>
        <strain evidence="12">cv. Shuchazao</strain>
        <tissue evidence="11">Leaf</tissue>
    </source>
</reference>
<dbReference type="Proteomes" id="UP000306102">
    <property type="component" value="Unassembled WGS sequence"/>
</dbReference>
<feature type="compositionally biased region" description="Basic residues" evidence="8">
    <location>
        <begin position="633"/>
        <end position="642"/>
    </location>
</feature>
<evidence type="ECO:0000256" key="6">
    <source>
        <dbReference type="ARBA" id="ARBA00023242"/>
    </source>
</evidence>
<dbReference type="CDD" id="cd11368">
    <property type="entry name" value="RNase_PH_RRP45"/>
    <property type="match status" value="1"/>
</dbReference>
<dbReference type="GO" id="GO:0071038">
    <property type="term" value="P:TRAMP-dependent tRNA surveillance pathway"/>
    <property type="evidence" value="ECO:0007669"/>
    <property type="project" value="TreeGrafter"/>
</dbReference>
<dbReference type="Pfam" id="PF01138">
    <property type="entry name" value="RNase_PH"/>
    <property type="match status" value="1"/>
</dbReference>
<accession>A0A4S4DBF8</accession>
<dbReference type="EMBL" id="SDRB02011834">
    <property type="protein sequence ID" value="THF99891.1"/>
    <property type="molecule type" value="Genomic_DNA"/>
</dbReference>
<dbReference type="InterPro" id="IPR036345">
    <property type="entry name" value="ExoRNase_PH_dom2_sf"/>
</dbReference>
<dbReference type="PANTHER" id="PTHR11097">
    <property type="entry name" value="EXOSOME COMPLEX EXONUCLEASE RIBOSOMAL RNA PROCESSING PROTEIN"/>
    <property type="match status" value="1"/>
</dbReference>
<dbReference type="GO" id="GO:0034473">
    <property type="term" value="P:U1 snRNA 3'-end processing"/>
    <property type="evidence" value="ECO:0007669"/>
    <property type="project" value="TreeGrafter"/>
</dbReference>
<keyword evidence="12" id="KW-1185">Reference proteome</keyword>
<organism evidence="11 12">
    <name type="scientific">Camellia sinensis var. sinensis</name>
    <name type="common">China tea</name>
    <dbReference type="NCBI Taxonomy" id="542762"/>
    <lineage>
        <taxon>Eukaryota</taxon>
        <taxon>Viridiplantae</taxon>
        <taxon>Streptophyta</taxon>
        <taxon>Embryophyta</taxon>
        <taxon>Tracheophyta</taxon>
        <taxon>Spermatophyta</taxon>
        <taxon>Magnoliopsida</taxon>
        <taxon>eudicotyledons</taxon>
        <taxon>Gunneridae</taxon>
        <taxon>Pentapetalae</taxon>
        <taxon>asterids</taxon>
        <taxon>Ericales</taxon>
        <taxon>Theaceae</taxon>
        <taxon>Camellia</taxon>
    </lineage>
</organism>
<evidence type="ECO:0000313" key="12">
    <source>
        <dbReference type="Proteomes" id="UP000306102"/>
    </source>
</evidence>
<dbReference type="FunFam" id="3.30.230.70:FF:000007">
    <property type="entry name" value="Exosome complex component RRP45B"/>
    <property type="match status" value="1"/>
</dbReference>
<dbReference type="GO" id="GO:0071035">
    <property type="term" value="P:nuclear polyadenylation-dependent rRNA catabolic process"/>
    <property type="evidence" value="ECO:0007669"/>
    <property type="project" value="TreeGrafter"/>
</dbReference>
<feature type="compositionally biased region" description="Low complexity" evidence="8">
    <location>
        <begin position="23"/>
        <end position="38"/>
    </location>
</feature>
<dbReference type="GO" id="GO:0071028">
    <property type="term" value="P:nuclear mRNA surveillance"/>
    <property type="evidence" value="ECO:0007669"/>
    <property type="project" value="TreeGrafter"/>
</dbReference>
<evidence type="ECO:0000259" key="9">
    <source>
        <dbReference type="Pfam" id="PF01138"/>
    </source>
</evidence>
<feature type="domain" description="Exoribonuclease phosphorolytic" evidence="10">
    <location>
        <begin position="280"/>
        <end position="346"/>
    </location>
</feature>
<feature type="compositionally biased region" description="Basic and acidic residues" evidence="8">
    <location>
        <begin position="583"/>
        <end position="595"/>
    </location>
</feature>
<sequence length="668" mass="72405">MDEDGTVDVDAASPRAPLPKLKSAITGGSSAFAAATAPKKTKGRGFQEESDADRNNRLAGRFDSLNSDGGPGPERSIEGWIILVTGVHEEAQEDDLQNAFGEFGEIRNLHLNLDRRTGFVKLIVIDVKWEDGSSEVQLGQTHVMGFVTSQLVQPYRDRPNEGSLSIFTEFSPMADPSFEAGRPGEAAVELGRIIDRGLRESRAVDMESLCVIAGKLVWAIRLDLHILDNGGNLVDAANIAALAALMTFRRPECTLGGEDGQEVIIHQPEVREPLPLIIHHLPIAVTFGFFGNDNIVVIDPTHNEEAVMNGRMIATLNTNGDVCAIQKAGGAGVMQSVIMQCLRIASVKAADVTSKIKNAVESYNTERALRKIKRHSSSAALDVNEPGAKLVTKNQSVDQKGVGDLSGRHVERLKLITEECGVSQSNNMEGEIQSSEQDRINVKDGHSKSFIGGPSSWYDVESYNTERALRKIKRHSSSAALDVNEPGAKLVTKNQSVDQKGVGDLSGRHVERLKLITEECGVSQSNNMEGEIQSSEQDRINVKDGHSKSFIGGPSSWDPYSKGIDPDALKTSLAARGASTSNKKLEESRHEKPSETEPDQLVEDVKPAPSPDGEVGTGGQTNGKKTLIDAVKPKHKRKKKSSSKVDAMDESTGESQETAIDWLNWFLI</sequence>
<evidence type="ECO:0000256" key="3">
    <source>
        <dbReference type="ARBA" id="ARBA00006678"/>
    </source>
</evidence>
<evidence type="ECO:0000256" key="7">
    <source>
        <dbReference type="ARBA" id="ARBA00079975"/>
    </source>
</evidence>
<evidence type="ECO:0000256" key="1">
    <source>
        <dbReference type="ARBA" id="ARBA00004123"/>
    </source>
</evidence>
<dbReference type="GO" id="GO:0035925">
    <property type="term" value="F:mRNA 3'-UTR AU-rich region binding"/>
    <property type="evidence" value="ECO:0007669"/>
    <property type="project" value="TreeGrafter"/>
</dbReference>
<dbReference type="InterPro" id="IPR035979">
    <property type="entry name" value="RBD_domain_sf"/>
</dbReference>
<protein>
    <recommendedName>
        <fullName evidence="7">Protein ECERIFERUM 7</fullName>
    </recommendedName>
</protein>
<evidence type="ECO:0000256" key="2">
    <source>
        <dbReference type="ARBA" id="ARBA00004496"/>
    </source>
</evidence>
<dbReference type="Pfam" id="PF03725">
    <property type="entry name" value="RNase_PH_C"/>
    <property type="match status" value="1"/>
</dbReference>
<dbReference type="InterPro" id="IPR033100">
    <property type="entry name" value="Rrp45"/>
</dbReference>
<gene>
    <name evidence="11" type="ORF">TEA_021121</name>
</gene>
<dbReference type="GO" id="GO:0000177">
    <property type="term" value="C:cytoplasmic exosome (RNase complex)"/>
    <property type="evidence" value="ECO:0007669"/>
    <property type="project" value="TreeGrafter"/>
</dbReference>
<dbReference type="SUPFAM" id="SSF54928">
    <property type="entry name" value="RNA-binding domain, RBD"/>
    <property type="match status" value="1"/>
</dbReference>
<proteinExistence type="inferred from homology"/>
<dbReference type="GO" id="GO:0000467">
    <property type="term" value="P:exonucleolytic trimming to generate mature 3'-end of 5.8S rRNA from tricistronic rRNA transcript (SSU-rRNA, 5.8S rRNA, LSU-rRNA)"/>
    <property type="evidence" value="ECO:0007669"/>
    <property type="project" value="TreeGrafter"/>
</dbReference>
<dbReference type="PANTHER" id="PTHR11097:SF14">
    <property type="entry name" value="EXOSOME COMPLEX COMPONENT RRP45"/>
    <property type="match status" value="1"/>
</dbReference>
<dbReference type="InterPro" id="IPR020568">
    <property type="entry name" value="Ribosomal_Su5_D2-typ_SF"/>
</dbReference>
<dbReference type="InterPro" id="IPR050590">
    <property type="entry name" value="Exosome_comp_Rrp42_subfam"/>
</dbReference>
<dbReference type="AlphaFoldDB" id="A0A4S4DBF8"/>
<comment type="caution">
    <text evidence="11">The sequence shown here is derived from an EMBL/GenBank/DDBJ whole genome shotgun (WGS) entry which is preliminary data.</text>
</comment>
<dbReference type="SUPFAM" id="SSF55666">
    <property type="entry name" value="Ribonuclease PH domain 2-like"/>
    <property type="match status" value="1"/>
</dbReference>
<feature type="region of interest" description="Disordered" evidence="8">
    <location>
        <begin position="1"/>
        <end position="73"/>
    </location>
</feature>
<dbReference type="GO" id="GO:0000176">
    <property type="term" value="C:nuclear exosome (RNase complex)"/>
    <property type="evidence" value="ECO:0007669"/>
    <property type="project" value="TreeGrafter"/>
</dbReference>
<dbReference type="InterPro" id="IPR015847">
    <property type="entry name" value="ExoRNase_PH_dom2"/>
</dbReference>
<dbReference type="PRINTS" id="PR01738">
    <property type="entry name" value="RNABINDINGM8"/>
</dbReference>
<dbReference type="InterPro" id="IPR001247">
    <property type="entry name" value="ExoRNase_PH_dom1"/>
</dbReference>
<evidence type="ECO:0000256" key="8">
    <source>
        <dbReference type="SAM" id="MobiDB-lite"/>
    </source>
</evidence>
<dbReference type="SUPFAM" id="SSF54211">
    <property type="entry name" value="Ribosomal protein S5 domain 2-like"/>
    <property type="match status" value="1"/>
</dbReference>
<dbReference type="STRING" id="542762.A0A4S4DBF8"/>
<evidence type="ECO:0000256" key="5">
    <source>
        <dbReference type="ARBA" id="ARBA00022884"/>
    </source>
</evidence>
<dbReference type="InterPro" id="IPR008111">
    <property type="entry name" value="RNA-bd_8"/>
</dbReference>
<dbReference type="Gene3D" id="3.30.230.70">
    <property type="entry name" value="GHMP Kinase, N-terminal domain"/>
    <property type="match status" value="1"/>
</dbReference>
<comment type="subcellular location">
    <subcellularLocation>
        <location evidence="2">Cytoplasm</location>
    </subcellularLocation>
    <subcellularLocation>
        <location evidence="1">Nucleus</location>
    </subcellularLocation>
</comment>